<accession>A0ACC1IFT4</accession>
<keyword evidence="2" id="KW-1185">Reference proteome</keyword>
<protein>
    <submittedName>
        <fullName evidence="1">S-glutathionyl-(Chloro)hydroquinone reductase</fullName>
        <ecNumber evidence="1">1.8.5.7</ecNumber>
    </submittedName>
</protein>
<gene>
    <name evidence="1" type="primary">ECM4_2</name>
    <name evidence="1" type="ORF">LPJ66_004990</name>
</gene>
<evidence type="ECO:0000313" key="1">
    <source>
        <dbReference type="EMBL" id="KAJ1894755.1"/>
    </source>
</evidence>
<organism evidence="1 2">
    <name type="scientific">Kickxella alabastrina</name>
    <dbReference type="NCBI Taxonomy" id="61397"/>
    <lineage>
        <taxon>Eukaryota</taxon>
        <taxon>Fungi</taxon>
        <taxon>Fungi incertae sedis</taxon>
        <taxon>Zoopagomycota</taxon>
        <taxon>Kickxellomycotina</taxon>
        <taxon>Kickxellomycetes</taxon>
        <taxon>Kickxellales</taxon>
        <taxon>Kickxellaceae</taxon>
        <taxon>Kickxella</taxon>
    </lineage>
</organism>
<dbReference type="Proteomes" id="UP001150581">
    <property type="component" value="Unassembled WGS sequence"/>
</dbReference>
<keyword evidence="1" id="KW-0560">Oxidoreductase</keyword>
<evidence type="ECO:0000313" key="2">
    <source>
        <dbReference type="Proteomes" id="UP001150581"/>
    </source>
</evidence>
<name>A0ACC1IFT4_9FUNG</name>
<comment type="caution">
    <text evidence="1">The sequence shown here is derived from an EMBL/GenBank/DDBJ whole genome shotgun (WGS) entry which is preliminary data.</text>
</comment>
<dbReference type="EMBL" id="JANBPG010000651">
    <property type="protein sequence ID" value="KAJ1894755.1"/>
    <property type="molecule type" value="Genomic_DNA"/>
</dbReference>
<dbReference type="EC" id="1.8.5.7" evidence="1"/>
<proteinExistence type="predicted"/>
<reference evidence="1" key="1">
    <citation type="submission" date="2022-07" db="EMBL/GenBank/DDBJ databases">
        <title>Phylogenomic reconstructions and comparative analyses of Kickxellomycotina fungi.</title>
        <authorList>
            <person name="Reynolds N.K."/>
            <person name="Stajich J.E."/>
            <person name="Barry K."/>
            <person name="Grigoriev I.V."/>
            <person name="Crous P."/>
            <person name="Smith M.E."/>
        </authorList>
    </citation>
    <scope>NUCLEOTIDE SEQUENCE</scope>
    <source>
        <strain evidence="1">Benny 63K</strain>
    </source>
</reference>
<sequence>MSSTSTPPIITKWASKDGEFHRQVSSFRSFVEPSAAAEFPAESGRYHLYVSYACPWAHRTLIVRQLKGLQDVISISVVHYLMGPNGWEFASPDDVPGATLDDVTGAKYIREVYLKAEPSYSARFTVPVLWDKKRQTIVNNESSEIIRMFNTAFDDLVAPEYRGITFYPENLRVQIDGINEWIYDTVNNGVYKSGFAVSQDAYERNCRALFESLERIERILAESEFLLGSRLTEADLRLFTTIVRFDPVYHGHFKCNLKQIGTGYPNILRWTREIYQLPGIKGTVNMEHIKKHYYMSHTQINPTQVVPLSDGPNLDSPEVRPASRPY</sequence>